<gene>
    <name evidence="2" type="ORF">GJ743_01225</name>
</gene>
<feature type="non-terminal residue" evidence="2">
    <location>
        <position position="364"/>
    </location>
</feature>
<proteinExistence type="predicted"/>
<sequence>MGVLTGTVVQPAYAEESSDPVAAPSVEELVGLPPAQSEESAEAAVAAITPEPELAEGDFEPDVLTGAAVEEPATVEPPAEVEAPKPGDAGFPGESQVVSRSEFSTTYDMGGGERFTQVSVAPANVRVGGKWLPIQTAVAGTGFWSFLGFGGGEVSQHPLAPVFAETASDAGVFSVDAGGQRVSFTLEDAGGSKLVRDLNPFGGEDNRVEYSDVFPGTDLVYEVERAEIKELLRLREAPGADGRTSWAWTVDAGDLVPVVTELGAVGFRDEAGVPQMVVPAPQMWDSASVDGESANATRSVDLDVEPAGGGWRLVLSASRVWLNSADRVYPVMVDPTTWVGYSERGCQIVCVRGVGFVRRDDTDD</sequence>
<dbReference type="EMBL" id="WMLB01000003">
    <property type="protein sequence ID" value="MTH66991.1"/>
    <property type="molecule type" value="Genomic_DNA"/>
</dbReference>
<accession>A0A6I3M2E7</accession>
<evidence type="ECO:0000313" key="3">
    <source>
        <dbReference type="Proteomes" id="UP000433071"/>
    </source>
</evidence>
<reference evidence="2 3" key="1">
    <citation type="submission" date="2019-11" db="EMBL/GenBank/DDBJ databases">
        <title>Agromyces kandeliae sp. nov., isolated from mangrove soil.</title>
        <authorList>
            <person name="Wang R."/>
        </authorList>
    </citation>
    <scope>NUCLEOTIDE SEQUENCE [LARGE SCALE GENOMIC DNA]</scope>
    <source>
        <strain evidence="2 3">JCM 11433</strain>
    </source>
</reference>
<dbReference type="RefSeq" id="WP_230386254.1">
    <property type="nucleotide sequence ID" value="NZ_WMLB01000003.1"/>
</dbReference>
<feature type="region of interest" description="Disordered" evidence="1">
    <location>
        <begin position="74"/>
        <end position="99"/>
    </location>
</feature>
<protein>
    <submittedName>
        <fullName evidence="2">Uncharacterized protein</fullName>
    </submittedName>
</protein>
<keyword evidence="3" id="KW-1185">Reference proteome</keyword>
<dbReference type="Proteomes" id="UP000433071">
    <property type="component" value="Unassembled WGS sequence"/>
</dbReference>
<feature type="region of interest" description="Disordered" evidence="1">
    <location>
        <begin position="1"/>
        <end position="22"/>
    </location>
</feature>
<feature type="compositionally biased region" description="Low complexity" evidence="1">
    <location>
        <begin position="74"/>
        <end position="86"/>
    </location>
</feature>
<organism evidence="2 3">
    <name type="scientific">Agromyces bracchium</name>
    <dbReference type="NCBI Taxonomy" id="88376"/>
    <lineage>
        <taxon>Bacteria</taxon>
        <taxon>Bacillati</taxon>
        <taxon>Actinomycetota</taxon>
        <taxon>Actinomycetes</taxon>
        <taxon>Micrococcales</taxon>
        <taxon>Microbacteriaceae</taxon>
        <taxon>Agromyces</taxon>
    </lineage>
</organism>
<comment type="caution">
    <text evidence="2">The sequence shown here is derived from an EMBL/GenBank/DDBJ whole genome shotgun (WGS) entry which is preliminary data.</text>
</comment>
<evidence type="ECO:0000313" key="2">
    <source>
        <dbReference type="EMBL" id="MTH66991.1"/>
    </source>
</evidence>
<evidence type="ECO:0000256" key="1">
    <source>
        <dbReference type="SAM" id="MobiDB-lite"/>
    </source>
</evidence>
<name>A0A6I3M2E7_9MICO</name>
<dbReference type="AlphaFoldDB" id="A0A6I3M2E7"/>